<dbReference type="EMBL" id="CP032229">
    <property type="protein sequence ID" value="QBJ91588.1"/>
    <property type="molecule type" value="Genomic_DNA"/>
</dbReference>
<feature type="region of interest" description="Disordered" evidence="1">
    <location>
        <begin position="189"/>
        <end position="268"/>
    </location>
</feature>
<organism evidence="2 3">
    <name type="scientific">Streptomyces seoulensis</name>
    <dbReference type="NCBI Taxonomy" id="73044"/>
    <lineage>
        <taxon>Bacteria</taxon>
        <taxon>Bacillati</taxon>
        <taxon>Actinomycetota</taxon>
        <taxon>Actinomycetes</taxon>
        <taxon>Kitasatosporales</taxon>
        <taxon>Streptomycetaceae</taxon>
        <taxon>Streptomyces</taxon>
    </lineage>
</organism>
<dbReference type="KEGG" id="sseo:D0Z67_15695"/>
<dbReference type="AlphaFoldDB" id="A0A4P6U0T4"/>
<evidence type="ECO:0000313" key="3">
    <source>
        <dbReference type="Proteomes" id="UP000292547"/>
    </source>
</evidence>
<name>A0A4P6U0T4_STRSO</name>
<evidence type="ECO:0000256" key="1">
    <source>
        <dbReference type="SAM" id="MobiDB-lite"/>
    </source>
</evidence>
<sequence>MGAGESVGVGDCGSEGVADGGSVRSVGEGVVASGVGVDFVGVGDCFGGARGEVGVVETGAGSWGRGSREREWGCAEAGAEGDGFSVFGVALCEAGVPERRGAAGDLALVCDGVLDDVGRSVGDAVGTGRPAVASGPVPPIGCSPWAAVGRVRSAGWWFRAAARVRPPPTSATAVAHAALRRVFRQRDCSRRRAARPLPEGTSAGRCGAAGGGTDLPRRDEGAGTSSSPGRRTAYGLVRTGIGARSGEAQTPQPGQTRAPFRCRRQAEQ</sequence>
<evidence type="ECO:0000313" key="2">
    <source>
        <dbReference type="EMBL" id="QBJ91588.1"/>
    </source>
</evidence>
<accession>A0A4P6U0T4</accession>
<reference evidence="2 3" key="1">
    <citation type="submission" date="2018-08" db="EMBL/GenBank/DDBJ databases">
        <title>The complete genome sequence of Streptomyces seoulensis, a pioneer strain for nickel superoxide dismutase discovery.</title>
        <authorList>
            <person name="Shin J."/>
            <person name="Lee J.-S."/>
            <person name="Lee E.-J."/>
            <person name="Youn H.-D."/>
        </authorList>
    </citation>
    <scope>NUCLEOTIDE SEQUENCE [LARGE SCALE GENOMIC DNA]</scope>
    <source>
        <strain evidence="2 3">KCTC 9819</strain>
    </source>
</reference>
<proteinExistence type="predicted"/>
<dbReference type="Proteomes" id="UP000292547">
    <property type="component" value="Chromosome"/>
</dbReference>
<keyword evidence="3" id="KW-1185">Reference proteome</keyword>
<protein>
    <submittedName>
        <fullName evidence="2">Uncharacterized protein</fullName>
    </submittedName>
</protein>
<gene>
    <name evidence="2" type="ORF">D0Z67_15695</name>
</gene>